<dbReference type="EMBL" id="RAPK01000001">
    <property type="protein sequence ID" value="RKD84148.1"/>
    <property type="molecule type" value="Genomic_DNA"/>
</dbReference>
<comment type="subcellular location">
    <subcellularLocation>
        <location evidence="1">Cell membrane</location>
        <topology evidence="1">Multi-pass membrane protein</topology>
    </subcellularLocation>
</comment>
<gene>
    <name evidence="9" type="ORF">ATL39_0016</name>
</gene>
<dbReference type="GO" id="GO:0022857">
    <property type="term" value="F:transmembrane transporter activity"/>
    <property type="evidence" value="ECO:0007669"/>
    <property type="project" value="InterPro"/>
</dbReference>
<feature type="transmembrane region" description="Helical" evidence="7">
    <location>
        <begin position="234"/>
        <end position="251"/>
    </location>
</feature>
<reference evidence="9 10" key="1">
    <citation type="submission" date="2018-09" db="EMBL/GenBank/DDBJ databases">
        <title>Genomic Encyclopedia of Archaeal and Bacterial Type Strains, Phase II (KMG-II): from individual species to whole genera.</title>
        <authorList>
            <person name="Goeker M."/>
        </authorList>
    </citation>
    <scope>NUCLEOTIDE SEQUENCE [LARGE SCALE GENOMIC DNA]</scope>
    <source>
        <strain evidence="9 10">DSM 17008</strain>
    </source>
</reference>
<dbReference type="PANTHER" id="PTHR34390:SF2">
    <property type="entry name" value="SUCCINATE TRANSPORTER SUBUNIT YJJP-RELATED"/>
    <property type="match status" value="1"/>
</dbReference>
<dbReference type="AlphaFoldDB" id="A0A419VTW2"/>
<protein>
    <submittedName>
        <fullName evidence="9">Uncharacterized membrane protein YjjP (DUF1212 family)</fullName>
    </submittedName>
</protein>
<comment type="caution">
    <text evidence="9">The sequence shown here is derived from an EMBL/GenBank/DDBJ whole genome shotgun (WGS) entry which is preliminary data.</text>
</comment>
<dbReference type="RefSeq" id="WP_245960883.1">
    <property type="nucleotide sequence ID" value="NZ_RAPK01000001.1"/>
</dbReference>
<evidence type="ECO:0000256" key="1">
    <source>
        <dbReference type="ARBA" id="ARBA00004651"/>
    </source>
</evidence>
<evidence type="ECO:0000256" key="6">
    <source>
        <dbReference type="ARBA" id="ARBA00034125"/>
    </source>
</evidence>
<dbReference type="InterPro" id="IPR010619">
    <property type="entry name" value="ThrE-like_N"/>
</dbReference>
<accession>A0A419VTW2</accession>
<evidence type="ECO:0000256" key="4">
    <source>
        <dbReference type="ARBA" id="ARBA00022989"/>
    </source>
</evidence>
<keyword evidence="4 7" id="KW-1133">Transmembrane helix</keyword>
<dbReference type="Proteomes" id="UP000285120">
    <property type="component" value="Unassembled WGS sequence"/>
</dbReference>
<evidence type="ECO:0000259" key="8">
    <source>
        <dbReference type="Pfam" id="PF06738"/>
    </source>
</evidence>
<keyword evidence="3 7" id="KW-0812">Transmembrane</keyword>
<dbReference type="Pfam" id="PF06738">
    <property type="entry name" value="ThrE"/>
    <property type="match status" value="1"/>
</dbReference>
<evidence type="ECO:0000256" key="7">
    <source>
        <dbReference type="SAM" id="Phobius"/>
    </source>
</evidence>
<evidence type="ECO:0000256" key="2">
    <source>
        <dbReference type="ARBA" id="ARBA00022475"/>
    </source>
</evidence>
<dbReference type="PANTHER" id="PTHR34390">
    <property type="entry name" value="UPF0442 PROTEIN YJJB-RELATED"/>
    <property type="match status" value="1"/>
</dbReference>
<feature type="domain" description="Threonine/serine exporter-like N-terminal" evidence="8">
    <location>
        <begin position="9"/>
        <end position="249"/>
    </location>
</feature>
<dbReference type="InterPro" id="IPR050539">
    <property type="entry name" value="ThrE_Dicarb/AminoAcid_Exp"/>
</dbReference>
<dbReference type="GO" id="GO:0005886">
    <property type="term" value="C:plasma membrane"/>
    <property type="evidence" value="ECO:0007669"/>
    <property type="project" value="UniProtKB-SubCell"/>
</dbReference>
<feature type="transmembrane region" description="Helical" evidence="7">
    <location>
        <begin position="115"/>
        <end position="136"/>
    </location>
</feature>
<keyword evidence="2" id="KW-1003">Cell membrane</keyword>
<evidence type="ECO:0000256" key="5">
    <source>
        <dbReference type="ARBA" id="ARBA00023136"/>
    </source>
</evidence>
<feature type="transmembrane region" description="Helical" evidence="7">
    <location>
        <begin position="171"/>
        <end position="189"/>
    </location>
</feature>
<evidence type="ECO:0000256" key="3">
    <source>
        <dbReference type="ARBA" id="ARBA00022692"/>
    </source>
</evidence>
<evidence type="ECO:0000313" key="10">
    <source>
        <dbReference type="Proteomes" id="UP000285120"/>
    </source>
</evidence>
<dbReference type="GO" id="GO:0015744">
    <property type="term" value="P:succinate transport"/>
    <property type="evidence" value="ECO:0007669"/>
    <property type="project" value="TreeGrafter"/>
</dbReference>
<evidence type="ECO:0000313" key="9">
    <source>
        <dbReference type="EMBL" id="RKD84148.1"/>
    </source>
</evidence>
<keyword evidence="10" id="KW-1185">Reference proteome</keyword>
<feature type="transmembrane region" description="Helical" evidence="7">
    <location>
        <begin position="142"/>
        <end position="159"/>
    </location>
</feature>
<comment type="similarity">
    <text evidence="6">Belongs to the ThrE exporter (TC 2.A.79) family.</text>
</comment>
<keyword evidence="5 7" id="KW-0472">Membrane</keyword>
<sequence>MVRGKKTMDICLLSGRLLLRYGAETYRVEDTMVRMAKAAGMNNVHSFVTTTGIFLSFKTEEDYDSMQMIRIKERYQDLGKVTEVNQLAREFTYGDITLDETQERLKAIKDAPMHYPLWFIYLASGIGGGAFSYLVGGSYFDMLPAFIGGTATTITLVLIQRVLKVKFFAEFAAALTGGIMALIMVNGGFGTELNQVIIGSLIPLVPGVPLTNAVRDLMSGDLVAGVARGSEAMVTSLSIAAGVALALSIFYM</sequence>
<proteinExistence type="inferred from homology"/>
<organism evidence="9 10">
    <name type="scientific">Sinobaca qinghaiensis</name>
    <dbReference type="NCBI Taxonomy" id="342944"/>
    <lineage>
        <taxon>Bacteria</taxon>
        <taxon>Bacillati</taxon>
        <taxon>Bacillota</taxon>
        <taxon>Bacilli</taxon>
        <taxon>Bacillales</taxon>
        <taxon>Sporolactobacillaceae</taxon>
        <taxon>Sinobaca</taxon>
    </lineage>
</organism>
<name>A0A419VTW2_9BACL</name>